<evidence type="ECO:0000256" key="5">
    <source>
        <dbReference type="SAM" id="Phobius"/>
    </source>
</evidence>
<gene>
    <name evidence="7" type="ORF">PGB27_23985</name>
</gene>
<evidence type="ECO:0000313" key="7">
    <source>
        <dbReference type="EMBL" id="MDD7968414.1"/>
    </source>
</evidence>
<dbReference type="EMBL" id="JAQZAO010000012">
    <property type="protein sequence ID" value="MDD7968414.1"/>
    <property type="molecule type" value="Genomic_DNA"/>
</dbReference>
<dbReference type="InterPro" id="IPR007267">
    <property type="entry name" value="GtrA_DPMS_TM"/>
</dbReference>
<keyword evidence="2 5" id="KW-0812">Transmembrane</keyword>
<protein>
    <submittedName>
        <fullName evidence="7">GtrA family protein</fullName>
    </submittedName>
</protein>
<comment type="caution">
    <text evidence="7">The sequence shown here is derived from an EMBL/GenBank/DDBJ whole genome shotgun (WGS) entry which is preliminary data.</text>
</comment>
<evidence type="ECO:0000313" key="8">
    <source>
        <dbReference type="Proteomes" id="UP001300763"/>
    </source>
</evidence>
<accession>A0ABT5SZW3</accession>
<comment type="subcellular location">
    <subcellularLocation>
        <location evidence="1">Membrane</location>
        <topology evidence="1">Multi-pass membrane protein</topology>
    </subcellularLocation>
</comment>
<evidence type="ECO:0000256" key="1">
    <source>
        <dbReference type="ARBA" id="ARBA00004141"/>
    </source>
</evidence>
<keyword evidence="3 5" id="KW-1133">Transmembrane helix</keyword>
<proteinExistence type="predicted"/>
<name>A0ABT5SZW3_9PSEU</name>
<evidence type="ECO:0000256" key="4">
    <source>
        <dbReference type="ARBA" id="ARBA00023136"/>
    </source>
</evidence>
<dbReference type="Proteomes" id="UP001300763">
    <property type="component" value="Unassembled WGS sequence"/>
</dbReference>
<evidence type="ECO:0000256" key="2">
    <source>
        <dbReference type="ARBA" id="ARBA00022692"/>
    </source>
</evidence>
<evidence type="ECO:0000256" key="3">
    <source>
        <dbReference type="ARBA" id="ARBA00022989"/>
    </source>
</evidence>
<feature type="transmembrane region" description="Helical" evidence="5">
    <location>
        <begin position="128"/>
        <end position="154"/>
    </location>
</feature>
<organism evidence="7 8">
    <name type="scientific">Actinomycetospora lemnae</name>
    <dbReference type="NCBI Taxonomy" id="3019891"/>
    <lineage>
        <taxon>Bacteria</taxon>
        <taxon>Bacillati</taxon>
        <taxon>Actinomycetota</taxon>
        <taxon>Actinomycetes</taxon>
        <taxon>Pseudonocardiales</taxon>
        <taxon>Pseudonocardiaceae</taxon>
        <taxon>Actinomycetospora</taxon>
    </lineage>
</organism>
<dbReference type="Pfam" id="PF04138">
    <property type="entry name" value="GtrA_DPMS_TM"/>
    <property type="match status" value="1"/>
</dbReference>
<dbReference type="RefSeq" id="WP_274202945.1">
    <property type="nucleotide sequence ID" value="NZ_JAQZAO010000012.1"/>
</dbReference>
<reference evidence="7 8" key="1">
    <citation type="submission" date="2023-02" db="EMBL/GenBank/DDBJ databases">
        <title>Genome sequencing required for Actinomycetospora new species description.</title>
        <authorList>
            <person name="Saimee Y."/>
            <person name="Duangmal K."/>
        </authorList>
    </citation>
    <scope>NUCLEOTIDE SEQUENCE [LARGE SCALE GENOMIC DNA]</scope>
    <source>
        <strain evidence="7 8">DW7H6</strain>
    </source>
</reference>
<keyword evidence="8" id="KW-1185">Reference proteome</keyword>
<evidence type="ECO:0000259" key="6">
    <source>
        <dbReference type="Pfam" id="PF04138"/>
    </source>
</evidence>
<feature type="transmembrane region" description="Helical" evidence="5">
    <location>
        <begin position="37"/>
        <end position="58"/>
    </location>
</feature>
<feature type="domain" description="GtrA/DPMS transmembrane" evidence="6">
    <location>
        <begin position="39"/>
        <end position="155"/>
    </location>
</feature>
<sequence length="177" mass="18862">MSAARSCRRCSEGSRPWQVALCGTRARLHGDDPAAQLVRFVTVGVISSLVYFGVFLLLRSVGSQPANLAGAVVSSVLANELHRRLTFHAGGRVDWWTAQWEGGGLAAAGLVATSTALAVLDPVVSEAWWAQVLLIGAVTGAVGLVRFVFLRLWVFSSHARRTARPSPSPPVPTPPRP</sequence>
<keyword evidence="4 5" id="KW-0472">Membrane</keyword>